<dbReference type="PROSITE" id="PS51257">
    <property type="entry name" value="PROKAR_LIPOPROTEIN"/>
    <property type="match status" value="1"/>
</dbReference>
<keyword evidence="5 11" id="KW-0732">Signal</keyword>
<comment type="caution">
    <text evidence="14">The sequence shown here is derived from an EMBL/GenBank/DDBJ whole genome shotgun (WGS) entry which is preliminary data.</text>
</comment>
<evidence type="ECO:0000259" key="13">
    <source>
        <dbReference type="PROSITE" id="PS50198"/>
    </source>
</evidence>
<dbReference type="Proteomes" id="UP001589738">
    <property type="component" value="Unassembled WGS sequence"/>
</dbReference>
<dbReference type="InterPro" id="IPR027304">
    <property type="entry name" value="Trigger_fact/SurA_dom_sf"/>
</dbReference>
<keyword evidence="7 11" id="KW-0472">Membrane</keyword>
<dbReference type="PROSITE" id="PS01096">
    <property type="entry name" value="PPIC_PPIASE_1"/>
    <property type="match status" value="1"/>
</dbReference>
<dbReference type="PROSITE" id="PS50198">
    <property type="entry name" value="PPIC_PPIASE_2"/>
    <property type="match status" value="1"/>
</dbReference>
<evidence type="ECO:0000256" key="11">
    <source>
        <dbReference type="HAMAP-Rule" id="MF_01145"/>
    </source>
</evidence>
<dbReference type="RefSeq" id="WP_160548193.1">
    <property type="nucleotide sequence ID" value="NZ_JBHLUU010000022.1"/>
</dbReference>
<evidence type="ECO:0000313" key="14">
    <source>
        <dbReference type="EMBL" id="MFC0475045.1"/>
    </source>
</evidence>
<reference evidence="14 15" key="1">
    <citation type="submission" date="2024-09" db="EMBL/GenBank/DDBJ databases">
        <authorList>
            <person name="Sun Q."/>
            <person name="Mori K."/>
        </authorList>
    </citation>
    <scope>NUCLEOTIDE SEQUENCE [LARGE SCALE GENOMIC DNA]</scope>
    <source>
        <strain evidence="14 15">CGMCC 1.9126</strain>
    </source>
</reference>
<keyword evidence="10 11" id="KW-0449">Lipoprotein</keyword>
<keyword evidence="9 11" id="KW-0413">Isomerase</keyword>
<evidence type="ECO:0000256" key="9">
    <source>
        <dbReference type="ARBA" id="ARBA00023235"/>
    </source>
</evidence>
<comment type="subcellular location">
    <subcellularLocation>
        <location evidence="2 11">Cell membrane</location>
        <topology evidence="2 11">Lipid-anchor</topology>
    </subcellularLocation>
</comment>
<dbReference type="HAMAP" id="MF_01145">
    <property type="entry name" value="Foldase_PrsA"/>
    <property type="match status" value="1"/>
</dbReference>
<evidence type="ECO:0000256" key="2">
    <source>
        <dbReference type="ARBA" id="ARBA00004193"/>
    </source>
</evidence>
<evidence type="ECO:0000256" key="5">
    <source>
        <dbReference type="ARBA" id="ARBA00022729"/>
    </source>
</evidence>
<dbReference type="EMBL" id="JBHLUU010000022">
    <property type="protein sequence ID" value="MFC0475045.1"/>
    <property type="molecule type" value="Genomic_DNA"/>
</dbReference>
<dbReference type="Gene3D" id="3.10.50.40">
    <property type="match status" value="1"/>
</dbReference>
<comment type="catalytic activity">
    <reaction evidence="1 11">
        <text>[protein]-peptidylproline (omega=180) = [protein]-peptidylproline (omega=0)</text>
        <dbReference type="Rhea" id="RHEA:16237"/>
        <dbReference type="Rhea" id="RHEA-COMP:10747"/>
        <dbReference type="Rhea" id="RHEA-COMP:10748"/>
        <dbReference type="ChEBI" id="CHEBI:83833"/>
        <dbReference type="ChEBI" id="CHEBI:83834"/>
        <dbReference type="EC" id="5.2.1.8"/>
    </reaction>
</comment>
<dbReference type="Pfam" id="PF13616">
    <property type="entry name" value="Rotamase_3"/>
    <property type="match status" value="1"/>
</dbReference>
<evidence type="ECO:0000256" key="1">
    <source>
        <dbReference type="ARBA" id="ARBA00000971"/>
    </source>
</evidence>
<keyword evidence="15" id="KW-1185">Reference proteome</keyword>
<accession>A0ABV6KQ59</accession>
<feature type="signal peptide" evidence="12">
    <location>
        <begin position="1"/>
        <end position="23"/>
    </location>
</feature>
<dbReference type="SUPFAM" id="SSF54534">
    <property type="entry name" value="FKBP-like"/>
    <property type="match status" value="1"/>
</dbReference>
<feature type="chain" id="PRO_5046162368" description="Foldase protein PrsA" evidence="12">
    <location>
        <begin position="24"/>
        <end position="289"/>
    </location>
</feature>
<dbReference type="InterPro" id="IPR023058">
    <property type="entry name" value="PPIase_PpiC_CS"/>
</dbReference>
<dbReference type="InterPro" id="IPR023059">
    <property type="entry name" value="Foldase_PrsA"/>
</dbReference>
<name>A0ABV6KQ59_9BACI</name>
<dbReference type="EC" id="5.2.1.8" evidence="11"/>
<comment type="similarity">
    <text evidence="3 11">Belongs to the PrsA family.</text>
</comment>
<sequence length="289" mass="32547">MKKWMLSLSVIAGIITLTACNNANDSATVVETSAGDITKDELYEAMKEKYGEATLRELVYEKVLSDNYEVSDEELDEKIAELKEQLGDNFEVALSQYGYDSEDDLRETFRIGMLQEKAAVKDIEATEEEMKEYYENFKPQIKARHILVEDEAKAKEVKAKLDAGEKFEDVAKEFSTDTASAANGGDLGWFGAGQMVAEFEEAAYALEVNKISDPVKTEHGYHIIQVTEKKEKESYEDMKAEIEHQVKVSKLDEASITEAMERELKDADVKIKDEDLEKALDSEETTTQG</sequence>
<organism evidence="14 15">
    <name type="scientific">Robertmurraya beringensis</name>
    <dbReference type="NCBI Taxonomy" id="641660"/>
    <lineage>
        <taxon>Bacteria</taxon>
        <taxon>Bacillati</taxon>
        <taxon>Bacillota</taxon>
        <taxon>Bacilli</taxon>
        <taxon>Bacillales</taxon>
        <taxon>Bacillaceae</taxon>
        <taxon>Robertmurraya</taxon>
    </lineage>
</organism>
<keyword evidence="4 11" id="KW-1003">Cell membrane</keyword>
<comment type="function">
    <text evidence="11">Plays a major role in protein secretion by helping the post-translocational extracellular folding of several secreted proteins.</text>
</comment>
<dbReference type="InterPro" id="IPR046357">
    <property type="entry name" value="PPIase_dom_sf"/>
</dbReference>
<evidence type="ECO:0000256" key="7">
    <source>
        <dbReference type="ARBA" id="ARBA00023136"/>
    </source>
</evidence>
<keyword evidence="8 11" id="KW-0564">Palmitate</keyword>
<evidence type="ECO:0000256" key="4">
    <source>
        <dbReference type="ARBA" id="ARBA00022475"/>
    </source>
</evidence>
<evidence type="ECO:0000313" key="15">
    <source>
        <dbReference type="Proteomes" id="UP001589738"/>
    </source>
</evidence>
<feature type="domain" description="PpiC" evidence="13">
    <location>
        <begin position="138"/>
        <end position="228"/>
    </location>
</feature>
<proteinExistence type="inferred from homology"/>
<evidence type="ECO:0000256" key="3">
    <source>
        <dbReference type="ARBA" id="ARBA00006071"/>
    </source>
</evidence>
<evidence type="ECO:0000256" key="10">
    <source>
        <dbReference type="ARBA" id="ARBA00023288"/>
    </source>
</evidence>
<dbReference type="SUPFAM" id="SSF109998">
    <property type="entry name" value="Triger factor/SurA peptide-binding domain-like"/>
    <property type="match status" value="1"/>
</dbReference>
<dbReference type="PANTHER" id="PTHR47245">
    <property type="entry name" value="PEPTIDYLPROLYL ISOMERASE"/>
    <property type="match status" value="1"/>
</dbReference>
<dbReference type="GO" id="GO:0003755">
    <property type="term" value="F:peptidyl-prolyl cis-trans isomerase activity"/>
    <property type="evidence" value="ECO:0007669"/>
    <property type="project" value="UniProtKB-EC"/>
</dbReference>
<evidence type="ECO:0000256" key="8">
    <source>
        <dbReference type="ARBA" id="ARBA00023139"/>
    </source>
</evidence>
<dbReference type="InterPro" id="IPR050245">
    <property type="entry name" value="PrsA_foldase"/>
</dbReference>
<protein>
    <recommendedName>
        <fullName evidence="11">Foldase protein PrsA</fullName>
        <ecNumber evidence="11">5.2.1.8</ecNumber>
    </recommendedName>
</protein>
<evidence type="ECO:0000256" key="6">
    <source>
        <dbReference type="ARBA" id="ARBA00023110"/>
    </source>
</evidence>
<gene>
    <name evidence="11" type="primary">prsA</name>
    <name evidence="14" type="ORF">ACFFHF_07215</name>
</gene>
<dbReference type="InterPro" id="IPR000297">
    <property type="entry name" value="PPIase_PpiC"/>
</dbReference>
<keyword evidence="6 11" id="KW-0697">Rotamase</keyword>
<evidence type="ECO:0000256" key="12">
    <source>
        <dbReference type="SAM" id="SignalP"/>
    </source>
</evidence>
<dbReference type="PANTHER" id="PTHR47245:SF1">
    <property type="entry name" value="FOLDASE PROTEIN PRSA"/>
    <property type="match status" value="1"/>
</dbReference>